<feature type="transmembrane region" description="Helical" evidence="2">
    <location>
        <begin position="136"/>
        <end position="158"/>
    </location>
</feature>
<reference evidence="4 5" key="1">
    <citation type="submission" date="2018-09" db="EMBL/GenBank/DDBJ databases">
        <title>Optimization and identification of Corynebacterium falsenii FN1-14 from fish paste.</title>
        <authorList>
            <person name="Daroonpunt R."/>
            <person name="Tanasupawat S."/>
        </authorList>
    </citation>
    <scope>NUCLEOTIDE SEQUENCE [LARGE SCALE GENOMIC DNA]</scope>
    <source>
        <strain evidence="4 5">FN1-14</strain>
    </source>
</reference>
<feature type="region of interest" description="Disordered" evidence="1">
    <location>
        <begin position="249"/>
        <end position="269"/>
    </location>
</feature>
<comment type="caution">
    <text evidence="4">The sequence shown here is derived from an EMBL/GenBank/DDBJ whole genome shotgun (WGS) entry which is preliminary data.</text>
</comment>
<dbReference type="RefSeq" id="WP_119664058.1">
    <property type="nucleotide sequence ID" value="NZ_JAQPSN010000001.1"/>
</dbReference>
<sequence>MECSEVRAALSARLDGEEAKLPDDLVDAHLEACSECQQWYATVTALGRNLRMGTAQAPARPQIDAEQLAQSVLSTAEQHPSVFVGMRRRTLPLMLGRVALVVLAVVYVLWGGYLLFSPTGGLLSNAVETSSDPATSGFVGDAATVRFALAGGLVWTAWRPKVASGVLPIYLGLFAFSAGFAARDIIVGLVGSDSVATDIATPVFTVVVYAASALALLVVWLARHHVFTPLRQSLRMMLAQPVTFSPGDVQRNSNFRLGDRRPPSDGQLG</sequence>
<gene>
    <name evidence="4" type="ORF">D3M95_00240</name>
</gene>
<keyword evidence="2" id="KW-0472">Membrane</keyword>
<evidence type="ECO:0000256" key="1">
    <source>
        <dbReference type="SAM" id="MobiDB-lite"/>
    </source>
</evidence>
<keyword evidence="2" id="KW-0812">Transmembrane</keyword>
<dbReference type="OrthoDB" id="5197868at2"/>
<evidence type="ECO:0000256" key="2">
    <source>
        <dbReference type="SAM" id="Phobius"/>
    </source>
</evidence>
<name>A0A418Q9R2_9CORY</name>
<dbReference type="STRING" id="1451189.CFAL_08545"/>
<feature type="transmembrane region" description="Helical" evidence="2">
    <location>
        <begin position="170"/>
        <end position="191"/>
    </location>
</feature>
<dbReference type="AlphaFoldDB" id="A0A418Q9R2"/>
<keyword evidence="5" id="KW-1185">Reference proteome</keyword>
<dbReference type="EMBL" id="QXJK01000001">
    <property type="protein sequence ID" value="RIX36682.1"/>
    <property type="molecule type" value="Genomic_DNA"/>
</dbReference>
<dbReference type="Pfam" id="PF13490">
    <property type="entry name" value="zf-HC2"/>
    <property type="match status" value="1"/>
</dbReference>
<protein>
    <recommendedName>
        <fullName evidence="3">Putative zinc-finger domain-containing protein</fullName>
    </recommendedName>
</protein>
<evidence type="ECO:0000313" key="5">
    <source>
        <dbReference type="Proteomes" id="UP000285278"/>
    </source>
</evidence>
<dbReference type="Proteomes" id="UP000285278">
    <property type="component" value="Unassembled WGS sequence"/>
</dbReference>
<feature type="domain" description="Putative zinc-finger" evidence="3">
    <location>
        <begin position="3"/>
        <end position="37"/>
    </location>
</feature>
<feature type="transmembrane region" description="Helical" evidence="2">
    <location>
        <begin position="95"/>
        <end position="116"/>
    </location>
</feature>
<feature type="transmembrane region" description="Helical" evidence="2">
    <location>
        <begin position="203"/>
        <end position="222"/>
    </location>
</feature>
<organism evidence="4 5">
    <name type="scientific">Corynebacterium falsenii</name>
    <dbReference type="NCBI Taxonomy" id="108486"/>
    <lineage>
        <taxon>Bacteria</taxon>
        <taxon>Bacillati</taxon>
        <taxon>Actinomycetota</taxon>
        <taxon>Actinomycetes</taxon>
        <taxon>Mycobacteriales</taxon>
        <taxon>Corynebacteriaceae</taxon>
        <taxon>Corynebacterium</taxon>
    </lineage>
</organism>
<evidence type="ECO:0000259" key="3">
    <source>
        <dbReference type="Pfam" id="PF13490"/>
    </source>
</evidence>
<keyword evidence="2" id="KW-1133">Transmembrane helix</keyword>
<accession>A0A418Q9R2</accession>
<dbReference type="InterPro" id="IPR027383">
    <property type="entry name" value="Znf_put"/>
</dbReference>
<proteinExistence type="predicted"/>
<evidence type="ECO:0000313" key="4">
    <source>
        <dbReference type="EMBL" id="RIX36682.1"/>
    </source>
</evidence>